<dbReference type="Proteomes" id="UP001165524">
    <property type="component" value="Unassembled WGS sequence"/>
</dbReference>
<comment type="caution">
    <text evidence="2">The sequence shown here is derived from an EMBL/GenBank/DDBJ whole genome shotgun (WGS) entry which is preliminary data.</text>
</comment>
<keyword evidence="3" id="KW-1185">Reference proteome</keyword>
<dbReference type="RefSeq" id="WP_246951502.1">
    <property type="nucleotide sequence ID" value="NZ_JALKII010000004.1"/>
</dbReference>
<proteinExistence type="predicted"/>
<reference evidence="2" key="1">
    <citation type="submission" date="2022-04" db="EMBL/GenBank/DDBJ databases">
        <title>Alcanivorax sp. CY1518 draft genome sequence.</title>
        <authorList>
            <person name="Zhao G."/>
            <person name="An M."/>
        </authorList>
    </citation>
    <scope>NUCLEOTIDE SEQUENCE</scope>
    <source>
        <strain evidence="2">CY1518</strain>
    </source>
</reference>
<accession>A0ABT0E7Q4</accession>
<keyword evidence="1" id="KW-0378">Hydrolase</keyword>
<evidence type="ECO:0000313" key="3">
    <source>
        <dbReference type="Proteomes" id="UP001165524"/>
    </source>
</evidence>
<dbReference type="PANTHER" id="PTHR31793:SF37">
    <property type="entry name" value="ACYL-COA THIOESTER HYDROLASE YBGC"/>
    <property type="match status" value="1"/>
</dbReference>
<dbReference type="InterPro" id="IPR050563">
    <property type="entry name" value="4-hydroxybenzoyl-CoA_TE"/>
</dbReference>
<gene>
    <name evidence="2" type="ORF">MU846_08120</name>
</gene>
<dbReference type="PANTHER" id="PTHR31793">
    <property type="entry name" value="4-HYDROXYBENZOYL-COA THIOESTERASE FAMILY MEMBER"/>
    <property type="match status" value="1"/>
</dbReference>
<dbReference type="Pfam" id="PF13279">
    <property type="entry name" value="4HBT_2"/>
    <property type="match status" value="1"/>
</dbReference>
<evidence type="ECO:0000313" key="2">
    <source>
        <dbReference type="EMBL" id="MCK0537674.1"/>
    </source>
</evidence>
<dbReference type="InterPro" id="IPR029069">
    <property type="entry name" value="HotDog_dom_sf"/>
</dbReference>
<protein>
    <submittedName>
        <fullName evidence="2">Acyl-CoA thioesterase</fullName>
    </submittedName>
</protein>
<organism evidence="2 3">
    <name type="scientific">Alcanivorax quisquiliarum</name>
    <dbReference type="NCBI Taxonomy" id="2933565"/>
    <lineage>
        <taxon>Bacteria</taxon>
        <taxon>Pseudomonadati</taxon>
        <taxon>Pseudomonadota</taxon>
        <taxon>Gammaproteobacteria</taxon>
        <taxon>Oceanospirillales</taxon>
        <taxon>Alcanivoracaceae</taxon>
        <taxon>Alcanivorax</taxon>
    </lineage>
</organism>
<dbReference type="CDD" id="cd00586">
    <property type="entry name" value="4HBT"/>
    <property type="match status" value="1"/>
</dbReference>
<sequence length="146" mass="16826">MSEWDLPDPYVLAMNVDAAFIDRMGHANNAAYVRWLEKVAWAHTDALGLGWDAYQRLNRAFVARHTEIEYLAPAFVDERLLLGTWIVENDQRISMTRRYQIIREQDGLTLARARTRWVCVAVDSGKPRRMPPEFISGYAVALTKES</sequence>
<dbReference type="Gene3D" id="3.10.129.10">
    <property type="entry name" value="Hotdog Thioesterase"/>
    <property type="match status" value="1"/>
</dbReference>
<dbReference type="SUPFAM" id="SSF54637">
    <property type="entry name" value="Thioesterase/thiol ester dehydrase-isomerase"/>
    <property type="match status" value="1"/>
</dbReference>
<evidence type="ECO:0000256" key="1">
    <source>
        <dbReference type="ARBA" id="ARBA00022801"/>
    </source>
</evidence>
<dbReference type="EMBL" id="JALKII010000004">
    <property type="protein sequence ID" value="MCK0537674.1"/>
    <property type="molecule type" value="Genomic_DNA"/>
</dbReference>
<name>A0ABT0E7Q4_9GAMM</name>